<gene>
    <name evidence="1" type="ORF">GCM10010274_59330</name>
</gene>
<evidence type="ECO:0000313" key="1">
    <source>
        <dbReference type="EMBL" id="GGU62657.1"/>
    </source>
</evidence>
<accession>A0A918M7U4</accession>
<name>A0A918M7U4_9ACTN</name>
<organism evidence="1 2">
    <name type="scientific">Streptomyces lavendofoliae</name>
    <dbReference type="NCBI Taxonomy" id="67314"/>
    <lineage>
        <taxon>Bacteria</taxon>
        <taxon>Bacillati</taxon>
        <taxon>Actinomycetota</taxon>
        <taxon>Actinomycetes</taxon>
        <taxon>Kitasatosporales</taxon>
        <taxon>Streptomycetaceae</taxon>
        <taxon>Streptomyces</taxon>
    </lineage>
</organism>
<keyword evidence="2" id="KW-1185">Reference proteome</keyword>
<reference evidence="1" key="1">
    <citation type="journal article" date="2014" name="Int. J. Syst. Evol. Microbiol.">
        <title>Complete genome sequence of Corynebacterium casei LMG S-19264T (=DSM 44701T), isolated from a smear-ripened cheese.</title>
        <authorList>
            <consortium name="US DOE Joint Genome Institute (JGI-PGF)"/>
            <person name="Walter F."/>
            <person name="Albersmeier A."/>
            <person name="Kalinowski J."/>
            <person name="Ruckert C."/>
        </authorList>
    </citation>
    <scope>NUCLEOTIDE SEQUENCE</scope>
    <source>
        <strain evidence="1">JCM 4391</strain>
    </source>
</reference>
<comment type="caution">
    <text evidence="1">The sequence shown here is derived from an EMBL/GenBank/DDBJ whole genome shotgun (WGS) entry which is preliminary data.</text>
</comment>
<dbReference type="EMBL" id="BMTP01000020">
    <property type="protein sequence ID" value="GGU62657.1"/>
    <property type="molecule type" value="Genomic_DNA"/>
</dbReference>
<protein>
    <submittedName>
        <fullName evidence="1">Uncharacterized protein</fullName>
    </submittedName>
</protein>
<sequence length="87" mass="10283">MTKKTRLTYEEHLEMGRELYRLRNELMELGIRIRNAYPKADRAVKKIQTTQDAIDQTRAVMDSHLAKEHPERFDTKVYYPGSADDRA</sequence>
<dbReference type="Proteomes" id="UP000636661">
    <property type="component" value="Unassembled WGS sequence"/>
</dbReference>
<proteinExistence type="predicted"/>
<dbReference type="AlphaFoldDB" id="A0A918M7U4"/>
<dbReference type="RefSeq" id="WP_189554358.1">
    <property type="nucleotide sequence ID" value="NZ_BMTP01000020.1"/>
</dbReference>
<reference evidence="1" key="2">
    <citation type="submission" date="2020-09" db="EMBL/GenBank/DDBJ databases">
        <authorList>
            <person name="Sun Q."/>
            <person name="Ohkuma M."/>
        </authorList>
    </citation>
    <scope>NUCLEOTIDE SEQUENCE</scope>
    <source>
        <strain evidence="1">JCM 4391</strain>
    </source>
</reference>
<evidence type="ECO:0000313" key="2">
    <source>
        <dbReference type="Proteomes" id="UP000636661"/>
    </source>
</evidence>